<name>A0A165RN83_9FLAO</name>
<keyword evidence="6 11" id="KW-0798">TonB box</keyword>
<accession>A0A165RN83</accession>
<keyword evidence="5 12" id="KW-0732">Signal</keyword>
<dbReference type="InterPro" id="IPR000531">
    <property type="entry name" value="Beta-barrel_TonB"/>
</dbReference>
<dbReference type="Pfam" id="PF07715">
    <property type="entry name" value="Plug"/>
    <property type="match status" value="1"/>
</dbReference>
<keyword evidence="7 10" id="KW-0472">Membrane</keyword>
<evidence type="ECO:0000256" key="5">
    <source>
        <dbReference type="ARBA" id="ARBA00022729"/>
    </source>
</evidence>
<dbReference type="InterPro" id="IPR012910">
    <property type="entry name" value="Plug_dom"/>
</dbReference>
<keyword evidence="2 10" id="KW-0813">Transport</keyword>
<reference evidence="15 16" key="1">
    <citation type="submission" date="2016-01" db="EMBL/GenBank/DDBJ databases">
        <title>Whole genome sequencing of Myroides marinus L41.</title>
        <authorList>
            <person name="Hong K.W."/>
        </authorList>
    </citation>
    <scope>NUCLEOTIDE SEQUENCE [LARGE SCALE GENOMIC DNA]</scope>
    <source>
        <strain evidence="15 16">L41</strain>
    </source>
</reference>
<feature type="signal peptide" evidence="12">
    <location>
        <begin position="1"/>
        <end position="20"/>
    </location>
</feature>
<dbReference type="PANTHER" id="PTHR30069">
    <property type="entry name" value="TONB-DEPENDENT OUTER MEMBRANE RECEPTOR"/>
    <property type="match status" value="1"/>
</dbReference>
<dbReference type="SUPFAM" id="SSF49464">
    <property type="entry name" value="Carboxypeptidase regulatory domain-like"/>
    <property type="match status" value="1"/>
</dbReference>
<dbReference type="InterPro" id="IPR036942">
    <property type="entry name" value="Beta-barrel_TonB_sf"/>
</dbReference>
<dbReference type="Gene3D" id="2.60.40.1120">
    <property type="entry name" value="Carboxypeptidase-like, regulatory domain"/>
    <property type="match status" value="1"/>
</dbReference>
<feature type="chain" id="PRO_5007865888" evidence="12">
    <location>
        <begin position="21"/>
        <end position="794"/>
    </location>
</feature>
<evidence type="ECO:0000256" key="1">
    <source>
        <dbReference type="ARBA" id="ARBA00004571"/>
    </source>
</evidence>
<dbReference type="Proteomes" id="UP000076630">
    <property type="component" value="Unassembled WGS sequence"/>
</dbReference>
<keyword evidence="9 10" id="KW-0998">Cell outer membrane</keyword>
<dbReference type="GO" id="GO:0009279">
    <property type="term" value="C:cell outer membrane"/>
    <property type="evidence" value="ECO:0007669"/>
    <property type="project" value="UniProtKB-SubCell"/>
</dbReference>
<feature type="domain" description="TonB-dependent receptor plug" evidence="14">
    <location>
        <begin position="121"/>
        <end position="224"/>
    </location>
</feature>
<evidence type="ECO:0000313" key="16">
    <source>
        <dbReference type="Proteomes" id="UP000076630"/>
    </source>
</evidence>
<dbReference type="Gene3D" id="2.170.130.10">
    <property type="entry name" value="TonB-dependent receptor, plug domain"/>
    <property type="match status" value="1"/>
</dbReference>
<evidence type="ECO:0000256" key="2">
    <source>
        <dbReference type="ARBA" id="ARBA00022448"/>
    </source>
</evidence>
<evidence type="ECO:0000256" key="7">
    <source>
        <dbReference type="ARBA" id="ARBA00023136"/>
    </source>
</evidence>
<dbReference type="Pfam" id="PF13715">
    <property type="entry name" value="CarbopepD_reg_2"/>
    <property type="match status" value="1"/>
</dbReference>
<dbReference type="Gene3D" id="2.40.170.20">
    <property type="entry name" value="TonB-dependent receptor, beta-barrel domain"/>
    <property type="match status" value="1"/>
</dbReference>
<dbReference type="InterPro" id="IPR039426">
    <property type="entry name" value="TonB-dep_rcpt-like"/>
</dbReference>
<proteinExistence type="inferred from homology"/>
<dbReference type="AlphaFoldDB" id="A0A165RN83"/>
<dbReference type="GO" id="GO:0015344">
    <property type="term" value="F:siderophore uptake transmembrane transporter activity"/>
    <property type="evidence" value="ECO:0007669"/>
    <property type="project" value="TreeGrafter"/>
</dbReference>
<keyword evidence="16" id="KW-1185">Reference proteome</keyword>
<organism evidence="15 16">
    <name type="scientific">Myroides marinus</name>
    <dbReference type="NCBI Taxonomy" id="703342"/>
    <lineage>
        <taxon>Bacteria</taxon>
        <taxon>Pseudomonadati</taxon>
        <taxon>Bacteroidota</taxon>
        <taxon>Flavobacteriia</taxon>
        <taxon>Flavobacteriales</taxon>
        <taxon>Flavobacteriaceae</taxon>
        <taxon>Myroides</taxon>
    </lineage>
</organism>
<dbReference type="PROSITE" id="PS52016">
    <property type="entry name" value="TONB_DEPENDENT_REC_3"/>
    <property type="match status" value="1"/>
</dbReference>
<feature type="domain" description="TonB-dependent receptor-like beta-barrel" evidence="13">
    <location>
        <begin position="372"/>
        <end position="768"/>
    </location>
</feature>
<evidence type="ECO:0000256" key="6">
    <source>
        <dbReference type="ARBA" id="ARBA00023077"/>
    </source>
</evidence>
<dbReference type="GO" id="GO:0044718">
    <property type="term" value="P:siderophore transmembrane transport"/>
    <property type="evidence" value="ECO:0007669"/>
    <property type="project" value="TreeGrafter"/>
</dbReference>
<comment type="similarity">
    <text evidence="10 11">Belongs to the TonB-dependent receptor family.</text>
</comment>
<dbReference type="InterPro" id="IPR008969">
    <property type="entry name" value="CarboxyPept-like_regulatory"/>
</dbReference>
<evidence type="ECO:0000313" key="15">
    <source>
        <dbReference type="EMBL" id="KZE83847.1"/>
    </source>
</evidence>
<dbReference type="EMBL" id="LQNU01000035">
    <property type="protein sequence ID" value="KZE83847.1"/>
    <property type="molecule type" value="Genomic_DNA"/>
</dbReference>
<evidence type="ECO:0000256" key="3">
    <source>
        <dbReference type="ARBA" id="ARBA00022452"/>
    </source>
</evidence>
<gene>
    <name evidence="15" type="ORF">AV926_03580</name>
</gene>
<evidence type="ECO:0000256" key="12">
    <source>
        <dbReference type="SAM" id="SignalP"/>
    </source>
</evidence>
<protein>
    <submittedName>
        <fullName evidence="15">Energy transducer TonB</fullName>
    </submittedName>
</protein>
<evidence type="ECO:0000256" key="11">
    <source>
        <dbReference type="RuleBase" id="RU003357"/>
    </source>
</evidence>
<evidence type="ECO:0000259" key="14">
    <source>
        <dbReference type="Pfam" id="PF07715"/>
    </source>
</evidence>
<dbReference type="PANTHER" id="PTHR30069:SF29">
    <property type="entry name" value="HEMOGLOBIN AND HEMOGLOBIN-HAPTOGLOBIN-BINDING PROTEIN 1-RELATED"/>
    <property type="match status" value="1"/>
</dbReference>
<dbReference type="InterPro" id="IPR037066">
    <property type="entry name" value="Plug_dom_sf"/>
</dbReference>
<dbReference type="SUPFAM" id="SSF56935">
    <property type="entry name" value="Porins"/>
    <property type="match status" value="1"/>
</dbReference>
<keyword evidence="8" id="KW-0675">Receptor</keyword>
<comment type="subcellular location">
    <subcellularLocation>
        <location evidence="1 10">Cell outer membrane</location>
        <topology evidence="1 10">Multi-pass membrane protein</topology>
    </subcellularLocation>
</comment>
<keyword evidence="3 10" id="KW-1134">Transmembrane beta strand</keyword>
<sequence length="794" mass="90736">MKNILFTAFLLISSLMVSYANESVILSGIVKDNTGGSIVGAVIVVKETSQFAQSDVNGKFTLPKLKPLSHYTLIVNYMGFKEYQEVVDLSKGNNIVIKLIPDHYNLNEINIKTKSKVQQVKEKAYNVAVVDATKLHARSMDIGHALSKTSGVRVREQGGMGSNMNISLNGYSGNQIKFFIDGIPMDNFGSSFQLNNIPINLANRIEVYKGVVPVGLGSDALGGAVNIITNTYDKTSLDMSYGYGSFNTHRTNLNFVYADKKSGFFSQLNAYQNYSDNDYNVEVDVYDINTAALVGKNMKIKRFHDRYHNENFVGQVGFINKSFADRLAFGMTLGQSYKEVQTGTRMISVFGKLHQRGNIIMPTFVYEKKNLFTEGLDVRVNANYNLGYDQVIDTVYRRYNWLGDYVDLEEKYGKKGGERNRTMYKYRNNNGMVATVVNYKIGDQHNFSLGNTINFFKRKGQDELDIDNPIKSTPAETTKNITGLSYQFTPNMIWSATVFGKYYNQHIRYTEPYKLSDKWADYGYRKFDANHGYFGYGITGSVFLSDDLQLKASYEKSIRLPSSNELFGDEVNVLGNNKLTPEVSDNYNLGINYNMRFSEVSLVNFDINGFLRNSTDLIFSKLENYDQNRQTFDNLASARNTGIEAEIRYFYKNSFNIGVNATYQNFINTNKYVTGIKSEVYKDRLPNIPYLYGNADINYTINNLYKNDNLMLGYSVFYTKAFYLFWPSFGSKSKGKFEIPDQLVHEFTATYSFGKDKNYQFTFEIHNVFDRKIYDNFSLQKPGRSFNGKFRYFF</sequence>
<dbReference type="Pfam" id="PF00593">
    <property type="entry name" value="TonB_dep_Rec_b-barrel"/>
    <property type="match status" value="1"/>
</dbReference>
<evidence type="ECO:0000256" key="9">
    <source>
        <dbReference type="ARBA" id="ARBA00023237"/>
    </source>
</evidence>
<evidence type="ECO:0000259" key="13">
    <source>
        <dbReference type="Pfam" id="PF00593"/>
    </source>
</evidence>
<dbReference type="OrthoDB" id="9812892at2"/>
<evidence type="ECO:0000256" key="4">
    <source>
        <dbReference type="ARBA" id="ARBA00022692"/>
    </source>
</evidence>
<comment type="caution">
    <text evidence="15">The sequence shown here is derived from an EMBL/GenBank/DDBJ whole genome shotgun (WGS) entry which is preliminary data.</text>
</comment>
<evidence type="ECO:0000256" key="10">
    <source>
        <dbReference type="PROSITE-ProRule" id="PRU01360"/>
    </source>
</evidence>
<evidence type="ECO:0000256" key="8">
    <source>
        <dbReference type="ARBA" id="ARBA00023170"/>
    </source>
</evidence>
<keyword evidence="4 10" id="KW-0812">Transmembrane</keyword>